<dbReference type="Proteomes" id="UP001358586">
    <property type="component" value="Chromosome 6"/>
</dbReference>
<evidence type="ECO:0000313" key="2">
    <source>
        <dbReference type="Proteomes" id="UP001358586"/>
    </source>
</evidence>
<protein>
    <submittedName>
        <fullName evidence="1">Uncharacterized protein</fullName>
    </submittedName>
</protein>
<organism evidence="1 2">
    <name type="scientific">Gossypium arboreum</name>
    <name type="common">Tree cotton</name>
    <name type="synonym">Gossypium nanking</name>
    <dbReference type="NCBI Taxonomy" id="29729"/>
    <lineage>
        <taxon>Eukaryota</taxon>
        <taxon>Viridiplantae</taxon>
        <taxon>Streptophyta</taxon>
        <taxon>Embryophyta</taxon>
        <taxon>Tracheophyta</taxon>
        <taxon>Spermatophyta</taxon>
        <taxon>Magnoliopsida</taxon>
        <taxon>eudicotyledons</taxon>
        <taxon>Gunneridae</taxon>
        <taxon>Pentapetalae</taxon>
        <taxon>rosids</taxon>
        <taxon>malvids</taxon>
        <taxon>Malvales</taxon>
        <taxon>Malvaceae</taxon>
        <taxon>Malvoideae</taxon>
        <taxon>Gossypium</taxon>
    </lineage>
</organism>
<sequence>MFAPNPIFASSPITDLEHWLQLNGREGFGTTYTIGYELVKDHIRKMLGNLWAINDDRAEYLYNIPFKQWTQFYDRGLRYGHMMTNLTECISPVLKGTHHFPVTSVVKET</sequence>
<name>A0ABR0PLY2_GOSAR</name>
<evidence type="ECO:0000313" key="1">
    <source>
        <dbReference type="EMBL" id="KAK5825295.1"/>
    </source>
</evidence>
<proteinExistence type="predicted"/>
<reference evidence="1 2" key="1">
    <citation type="submission" date="2023-03" db="EMBL/GenBank/DDBJ databases">
        <title>WGS of Gossypium arboreum.</title>
        <authorList>
            <person name="Yu D."/>
        </authorList>
    </citation>
    <scope>NUCLEOTIDE SEQUENCE [LARGE SCALE GENOMIC DNA]</scope>
    <source>
        <tissue evidence="1">Leaf</tissue>
    </source>
</reference>
<comment type="caution">
    <text evidence="1">The sequence shown here is derived from an EMBL/GenBank/DDBJ whole genome shotgun (WGS) entry which is preliminary data.</text>
</comment>
<accession>A0ABR0PLY2</accession>
<dbReference type="EMBL" id="JARKNE010000006">
    <property type="protein sequence ID" value="KAK5825295.1"/>
    <property type="molecule type" value="Genomic_DNA"/>
</dbReference>
<keyword evidence="2" id="KW-1185">Reference proteome</keyword>
<gene>
    <name evidence="1" type="ORF">PVK06_020110</name>
</gene>